<dbReference type="Gene3D" id="1.25.40.20">
    <property type="entry name" value="Ankyrin repeat-containing domain"/>
    <property type="match status" value="1"/>
</dbReference>
<dbReference type="AlphaFoldDB" id="A0A4D9D1D9"/>
<keyword evidence="1" id="KW-0677">Repeat</keyword>
<keyword evidence="6" id="KW-1185">Reference proteome</keyword>
<dbReference type="SMART" id="SM00248">
    <property type="entry name" value="ANK"/>
    <property type="match status" value="3"/>
</dbReference>
<evidence type="ECO:0000313" key="5">
    <source>
        <dbReference type="EMBL" id="TFJ82458.1"/>
    </source>
</evidence>
<evidence type="ECO:0000256" key="4">
    <source>
        <dbReference type="SAM" id="MobiDB-lite"/>
    </source>
</evidence>
<gene>
    <name evidence="5" type="ORF">NSK_006233</name>
</gene>
<evidence type="ECO:0000256" key="1">
    <source>
        <dbReference type="ARBA" id="ARBA00022737"/>
    </source>
</evidence>
<sequence>MLAVGEGLGAMAMILVAHGADVNLRDDNGLSALYLGCMRGHASIVSFLLHKGADPTVTSERDNTSCLHIAVLNHHAHCIHALLHGLPPDLRQALLQHRDAFDHTALDYAVEGRDTRNVKILLSAGADPYAPGPSGRSVVEQAKAEEDKERDEEENEEEEEEGEEEEEKGEEEGDKEKDFEGIKEGVVEVLTECERVRMLIKARVLEDEVWALVRGEEKEEQGQEEKNAEDVKEFSRFRRTVGMKKEGRETVRMEQVPLFLRTRIENFSKSTSRKRKRGRGRKDWSKDLYRRLPRVVIGGDIESNTKRHGEEEMARRTNSTEEKEEKVKLCDEGAVKTKDEDGEEGQEDGGAESEKVVAALCAAVQGNTMTEMVFKELVSYMRCTWDPVLSEEAWARGWL</sequence>
<dbReference type="Pfam" id="PF00023">
    <property type="entry name" value="Ank"/>
    <property type="match status" value="1"/>
</dbReference>
<feature type="compositionally biased region" description="Basic and acidic residues" evidence="4">
    <location>
        <begin position="303"/>
        <end position="339"/>
    </location>
</feature>
<dbReference type="OrthoDB" id="159630at2759"/>
<feature type="repeat" description="ANK" evidence="3">
    <location>
        <begin position="28"/>
        <end position="60"/>
    </location>
</feature>
<dbReference type="SUPFAM" id="SSF48403">
    <property type="entry name" value="Ankyrin repeat"/>
    <property type="match status" value="1"/>
</dbReference>
<keyword evidence="2 3" id="KW-0040">ANK repeat</keyword>
<dbReference type="InterPro" id="IPR002110">
    <property type="entry name" value="Ankyrin_rpt"/>
</dbReference>
<dbReference type="EMBL" id="SDOX01000108">
    <property type="protein sequence ID" value="TFJ82458.1"/>
    <property type="molecule type" value="Genomic_DNA"/>
</dbReference>
<accession>A0A4D9D1D9</accession>
<evidence type="ECO:0000313" key="6">
    <source>
        <dbReference type="Proteomes" id="UP000355283"/>
    </source>
</evidence>
<proteinExistence type="predicted"/>
<dbReference type="PROSITE" id="PS50297">
    <property type="entry name" value="ANK_REP_REGION"/>
    <property type="match status" value="1"/>
</dbReference>
<dbReference type="Pfam" id="PF12796">
    <property type="entry name" value="Ank_2"/>
    <property type="match status" value="1"/>
</dbReference>
<organism evidence="5 6">
    <name type="scientific">Nannochloropsis salina CCMP1776</name>
    <dbReference type="NCBI Taxonomy" id="1027361"/>
    <lineage>
        <taxon>Eukaryota</taxon>
        <taxon>Sar</taxon>
        <taxon>Stramenopiles</taxon>
        <taxon>Ochrophyta</taxon>
        <taxon>Eustigmatophyceae</taxon>
        <taxon>Eustigmatales</taxon>
        <taxon>Monodopsidaceae</taxon>
        <taxon>Microchloropsis</taxon>
        <taxon>Microchloropsis salina</taxon>
    </lineage>
</organism>
<feature type="repeat" description="ANK" evidence="3">
    <location>
        <begin position="1"/>
        <end position="27"/>
    </location>
</feature>
<dbReference type="InterPro" id="IPR036770">
    <property type="entry name" value="Ankyrin_rpt-contain_sf"/>
</dbReference>
<name>A0A4D9D1D9_9STRA</name>
<comment type="caution">
    <text evidence="5">The sequence shown here is derived from an EMBL/GenBank/DDBJ whole genome shotgun (WGS) entry which is preliminary data.</text>
</comment>
<feature type="region of interest" description="Disordered" evidence="4">
    <location>
        <begin position="125"/>
        <end position="180"/>
    </location>
</feature>
<dbReference type="Proteomes" id="UP000355283">
    <property type="component" value="Unassembled WGS sequence"/>
</dbReference>
<evidence type="ECO:0000256" key="2">
    <source>
        <dbReference type="ARBA" id="ARBA00023043"/>
    </source>
</evidence>
<protein>
    <submittedName>
        <fullName evidence="5">Uncharacterized protein</fullName>
    </submittedName>
</protein>
<dbReference type="PANTHER" id="PTHR24198">
    <property type="entry name" value="ANKYRIN REPEAT AND PROTEIN KINASE DOMAIN-CONTAINING PROTEIN"/>
    <property type="match status" value="1"/>
</dbReference>
<evidence type="ECO:0000256" key="3">
    <source>
        <dbReference type="PROSITE-ProRule" id="PRU00023"/>
    </source>
</evidence>
<feature type="compositionally biased region" description="Acidic residues" evidence="4">
    <location>
        <begin position="148"/>
        <end position="173"/>
    </location>
</feature>
<feature type="region of interest" description="Disordered" evidence="4">
    <location>
        <begin position="300"/>
        <end position="353"/>
    </location>
</feature>
<dbReference type="PROSITE" id="PS50088">
    <property type="entry name" value="ANK_REPEAT"/>
    <property type="match status" value="2"/>
</dbReference>
<dbReference type="PANTHER" id="PTHR24198:SF165">
    <property type="entry name" value="ANKYRIN REPEAT-CONTAINING PROTEIN-RELATED"/>
    <property type="match status" value="1"/>
</dbReference>
<reference evidence="5 6" key="1">
    <citation type="submission" date="2019-01" db="EMBL/GenBank/DDBJ databases">
        <title>Nuclear Genome Assembly of the Microalgal Biofuel strain Nannochloropsis salina CCMP1776.</title>
        <authorList>
            <person name="Hovde B."/>
        </authorList>
    </citation>
    <scope>NUCLEOTIDE SEQUENCE [LARGE SCALE GENOMIC DNA]</scope>
    <source>
        <strain evidence="5 6">CCMP1776</strain>
    </source>
</reference>
<feature type="compositionally biased region" description="Acidic residues" evidence="4">
    <location>
        <begin position="340"/>
        <end position="351"/>
    </location>
</feature>